<dbReference type="InterPro" id="IPR049171">
    <property type="entry name" value="GLGE_C"/>
</dbReference>
<evidence type="ECO:0000313" key="10">
    <source>
        <dbReference type="Proteomes" id="UP000255284"/>
    </source>
</evidence>
<evidence type="ECO:0000256" key="4">
    <source>
        <dbReference type="ARBA" id="ARBA00023277"/>
    </source>
</evidence>
<dbReference type="InterPro" id="IPR013780">
    <property type="entry name" value="Glyco_hydro_b"/>
</dbReference>
<evidence type="ECO:0000313" key="9">
    <source>
        <dbReference type="EMBL" id="STO16754.1"/>
    </source>
</evidence>
<protein>
    <recommendedName>
        <fullName evidence="6">Alpha-1,4-glucan:maltose-1-phosphate maltosyltransferase</fullName>
        <shortName evidence="6">GMPMT</shortName>
        <ecNumber evidence="6">2.4.99.16</ecNumber>
    </recommendedName>
    <alternativeName>
        <fullName evidence="6">(1-&gt;4)-alpha-D-glucan:maltose-1-phosphate alpha-D-maltosyltransferase</fullName>
    </alternativeName>
</protein>
<dbReference type="InterPro" id="IPR013783">
    <property type="entry name" value="Ig-like_fold"/>
</dbReference>
<comment type="similarity">
    <text evidence="6">Belongs to the glycosyl hydrolase 13 family. GlgE subfamily.</text>
</comment>
<dbReference type="HAMAP" id="MF_02124">
    <property type="entry name" value="GlgE"/>
    <property type="match status" value="1"/>
</dbReference>
<feature type="binding site" evidence="6">
    <location>
        <position position="608"/>
    </location>
    <ligand>
        <name>alpha-maltose 1-phosphate</name>
        <dbReference type="ChEBI" id="CHEBI:63576"/>
    </ligand>
</feature>
<feature type="site" description="Transition state stabilizer" evidence="6">
    <location>
        <position position="693"/>
    </location>
</feature>
<feature type="region of interest" description="Disordered" evidence="7">
    <location>
        <begin position="1"/>
        <end position="182"/>
    </location>
</feature>
<dbReference type="InterPro" id="IPR021828">
    <property type="entry name" value="GlgE_dom_N/S"/>
</dbReference>
<reference evidence="9 10" key="1">
    <citation type="submission" date="2018-06" db="EMBL/GenBank/DDBJ databases">
        <authorList>
            <consortium name="Pathogen Informatics"/>
            <person name="Doyle S."/>
        </authorList>
    </citation>
    <scope>NUCLEOTIDE SEQUENCE [LARGE SCALE GENOMIC DNA]</scope>
    <source>
        <strain evidence="9 10">NCTC11819</strain>
    </source>
</reference>
<dbReference type="CDD" id="cd11344">
    <property type="entry name" value="AmyAc_GlgE_like"/>
    <property type="match status" value="1"/>
</dbReference>
<evidence type="ECO:0000256" key="6">
    <source>
        <dbReference type="HAMAP-Rule" id="MF_02124"/>
    </source>
</evidence>
<name>A0A8G2HTC0_9ACTO</name>
<evidence type="ECO:0000256" key="5">
    <source>
        <dbReference type="ARBA" id="ARBA00048735"/>
    </source>
</evidence>
<comment type="caution">
    <text evidence="9">The sequence shown here is derived from an EMBL/GenBank/DDBJ whole genome shotgun (WGS) entry which is preliminary data.</text>
</comment>
<feature type="binding site" evidence="6">
    <location>
        <position position="572"/>
    </location>
    <ligand>
        <name>alpha-maltose 1-phosphate</name>
        <dbReference type="ChEBI" id="CHEBI:63576"/>
    </ligand>
</feature>
<dbReference type="InterPro" id="IPR006047">
    <property type="entry name" value="GH13_cat_dom"/>
</dbReference>
<comment type="function">
    <text evidence="6">Maltosyltransferase that uses maltose 1-phosphate (M1P) as the sugar donor to elongate linear or branched alpha-(1-&gt;4)-glucans. Is involved in a branched alpha-glucan biosynthetic pathway from trehalose, together with TreS, Mak and GlgB.</text>
</comment>
<dbReference type="SUPFAM" id="SSF51445">
    <property type="entry name" value="(Trans)glycosidases"/>
    <property type="match status" value="1"/>
</dbReference>
<keyword evidence="3 6" id="KW-0808">Transferase</keyword>
<feature type="binding site" evidence="6">
    <location>
        <position position="477"/>
    </location>
    <ligand>
        <name>alpha-maltose 1-phosphate</name>
        <dbReference type="ChEBI" id="CHEBI:63576"/>
    </ligand>
</feature>
<evidence type="ECO:0000256" key="1">
    <source>
        <dbReference type="ARBA" id="ARBA00011738"/>
    </source>
</evidence>
<dbReference type="Proteomes" id="UP000255284">
    <property type="component" value="Unassembled WGS sequence"/>
</dbReference>
<feature type="active site" description="Proton donor" evidence="6">
    <location>
        <position position="636"/>
    </location>
</feature>
<keyword evidence="4 6" id="KW-0119">Carbohydrate metabolism</keyword>
<dbReference type="SMART" id="SM00642">
    <property type="entry name" value="Aamy"/>
    <property type="match status" value="1"/>
</dbReference>
<proteinExistence type="inferred from homology"/>
<dbReference type="InterPro" id="IPR026585">
    <property type="entry name" value="GlgE"/>
</dbReference>
<dbReference type="EC" id="2.4.99.16" evidence="6"/>
<dbReference type="Pfam" id="PF11896">
    <property type="entry name" value="GlgE_dom_N_S"/>
    <property type="match status" value="1"/>
</dbReference>
<feature type="compositionally biased region" description="Low complexity" evidence="7">
    <location>
        <begin position="146"/>
        <end position="166"/>
    </location>
</feature>
<dbReference type="PANTHER" id="PTHR47786:SF2">
    <property type="entry name" value="GLYCOSYL HYDROLASE FAMILY 13 CATALYTIC DOMAIN-CONTAINING PROTEIN"/>
    <property type="match status" value="1"/>
</dbReference>
<organism evidence="9 10">
    <name type="scientific">Mobiluncus mulieris</name>
    <dbReference type="NCBI Taxonomy" id="2052"/>
    <lineage>
        <taxon>Bacteria</taxon>
        <taxon>Bacillati</taxon>
        <taxon>Actinomycetota</taxon>
        <taxon>Actinomycetes</taxon>
        <taxon>Actinomycetales</taxon>
        <taxon>Actinomycetaceae</taxon>
        <taxon>Mobiluncus</taxon>
    </lineage>
</organism>
<evidence type="ECO:0000256" key="2">
    <source>
        <dbReference type="ARBA" id="ARBA00022676"/>
    </source>
</evidence>
<feature type="binding site" evidence="6">
    <location>
        <position position="537"/>
    </location>
    <ligand>
        <name>alpha-maltose 1-phosphate</name>
        <dbReference type="ChEBI" id="CHEBI:63576"/>
    </ligand>
</feature>
<feature type="compositionally biased region" description="Low complexity" evidence="7">
    <location>
        <begin position="1"/>
        <end position="133"/>
    </location>
</feature>
<dbReference type="Gene3D" id="2.60.40.10">
    <property type="entry name" value="Immunoglobulins"/>
    <property type="match status" value="1"/>
</dbReference>
<dbReference type="AlphaFoldDB" id="A0A8G2HTC0"/>
<evidence type="ECO:0000256" key="7">
    <source>
        <dbReference type="SAM" id="MobiDB-lite"/>
    </source>
</evidence>
<evidence type="ECO:0000259" key="8">
    <source>
        <dbReference type="SMART" id="SM00642"/>
    </source>
</evidence>
<evidence type="ECO:0000256" key="3">
    <source>
        <dbReference type="ARBA" id="ARBA00022679"/>
    </source>
</evidence>
<dbReference type="Gene3D" id="1.20.58.80">
    <property type="entry name" value="Phosphotransferase system, lactose/cellobiose-type IIA subunit"/>
    <property type="match status" value="1"/>
</dbReference>
<comment type="subunit">
    <text evidence="1 6">Homodimer.</text>
</comment>
<dbReference type="EMBL" id="UGGQ01000006">
    <property type="protein sequence ID" value="STO16754.1"/>
    <property type="molecule type" value="Genomic_DNA"/>
</dbReference>
<dbReference type="Gene3D" id="2.60.40.1180">
    <property type="entry name" value="Golgi alpha-mannosidase II"/>
    <property type="match status" value="1"/>
</dbReference>
<dbReference type="Pfam" id="PF21702">
    <property type="entry name" value="GLGE_C"/>
    <property type="match status" value="1"/>
</dbReference>
<dbReference type="Gene3D" id="3.20.20.80">
    <property type="entry name" value="Glycosidases"/>
    <property type="match status" value="1"/>
</dbReference>
<dbReference type="GO" id="GO:0004553">
    <property type="term" value="F:hydrolase activity, hydrolyzing O-glycosyl compounds"/>
    <property type="evidence" value="ECO:0007669"/>
    <property type="project" value="InterPro"/>
</dbReference>
<comment type="catalytic activity">
    <reaction evidence="5 6">
        <text>alpha-maltose 1-phosphate + [(1-&gt;4)-alpha-D-glucosyl](n) = [(1-&gt;4)-alpha-D-glucosyl](n+2) + phosphate</text>
        <dbReference type="Rhea" id="RHEA:42692"/>
        <dbReference type="Rhea" id="RHEA-COMP:9584"/>
        <dbReference type="Rhea" id="RHEA-COMP:10183"/>
        <dbReference type="ChEBI" id="CHEBI:15444"/>
        <dbReference type="ChEBI" id="CHEBI:43474"/>
        <dbReference type="ChEBI" id="CHEBI:63576"/>
        <dbReference type="EC" id="2.4.99.16"/>
    </reaction>
</comment>
<gene>
    <name evidence="9" type="primary">glgE1</name>
    <name evidence="6" type="synonym">glgE</name>
    <name evidence="9" type="ORF">NCTC11819_01328</name>
</gene>
<dbReference type="GO" id="GO:0016758">
    <property type="term" value="F:hexosyltransferase activity"/>
    <property type="evidence" value="ECO:0007669"/>
    <property type="project" value="UniProtKB-UniRule"/>
</dbReference>
<feature type="active site" description="Nucleophile" evidence="6">
    <location>
        <position position="607"/>
    </location>
</feature>
<keyword evidence="2 6" id="KW-0328">Glycosyltransferase</keyword>
<feature type="binding site" evidence="6">
    <location>
        <begin position="746"/>
        <end position="747"/>
    </location>
    <ligand>
        <name>alpha-maltose 1-phosphate</name>
        <dbReference type="ChEBI" id="CHEBI:63576"/>
    </ligand>
</feature>
<accession>A0A8G2HTC0</accession>
<dbReference type="GO" id="GO:0030979">
    <property type="term" value="P:alpha-glucan biosynthetic process"/>
    <property type="evidence" value="ECO:0007669"/>
    <property type="project" value="UniProtKB-UniRule"/>
</dbReference>
<feature type="domain" description="Glycosyl hydrolase family 13 catalytic" evidence="8">
    <location>
        <begin position="424"/>
        <end position="769"/>
    </location>
</feature>
<dbReference type="InterPro" id="IPR017853">
    <property type="entry name" value="GH"/>
</dbReference>
<sequence length="915" mass="97594">MTTAKKSAKTSKMATSGGKTTPGSGKTTASAPAAMPASGGKATSGSGKAASGSGKATPAAKSVAASAKTVSGTSKSVLETSAEPTSAAASAPATSGGKTASGGKATSGSGKSAASAKSVAASTKTVSGTSKSVLETSAEPTSAAVPASGGKTTPGSGKSAPATAPSRRSRRAKTTIPPNYTLPASAEIPRVSVTEVAPVVEETRFPAKAAIGEVFPVTATVFVEGHAQFGADAVLLRPVAPADRGEAGYDIYEPLPHVDDPAAWEVVDRARMHEIGQGLNHFQAELQAKTGGRYAFAVESWVDPYLTWVHDAKVKIAAGIDVELMLEEGARLLERAIAGEAPRPVGSTAAAQPPLADADKAILQGAIAGLREARHAPEIRLTAATSDLVAAIFRETPLRDLATRTRLFPLRVDRERTLAGAWYEIFPRSIGSRRDADGKIVSGTLRTAAEILPDVAADGYDVLYLTPIHPIGRAFRKGKNATLHSAPDDPGSPWAIGNEFGGHEAIAPELGTLSDFDAFVAKARGLGLEVALDFALQCSPDHPWVKEHPEWFKVRADGTIAYAENPPKKYQDIYPLNFDNDPEGLYRAIRGVIEFWIDHGVTIFRMDNPHTKPVRFWQRLAADLQATHPEVVMLAEAFTKPAMMRGLAKAGFHLSYTYFTWRNGKQEITEYLEELAYETAHVLRPAFFPMTPDILTEYMTAGPAAFKARAVLAALSAPTWGILGGSYEFCENVPRPGVEEAIDNPKYEIKLYNWEARDQYGIASLNRVLNGIRRAHPALLQLRNIKFHGCDNENILVFSKHLDASHSPTGKDDTVLVVLNLDPHHTQEGWIYLDLPSLGLSPHEFGAAWRAENRGQKVFRVTDELSRGLTAPDAASDAASHGQTSPYTFTWALDNFVSLNPAKCCAHVFSFSTLP</sequence>
<dbReference type="PANTHER" id="PTHR47786">
    <property type="entry name" value="ALPHA-1,4-GLUCAN:MALTOSE-1-PHOSPHATE MALTOSYLTRANSFERASE"/>
    <property type="match status" value="1"/>
</dbReference>